<reference evidence="3" key="1">
    <citation type="submission" date="2016-11" db="EMBL/GenBank/DDBJ databases">
        <authorList>
            <person name="Varghese N."/>
            <person name="Submissions S."/>
        </authorList>
    </citation>
    <scope>NUCLEOTIDE SEQUENCE [LARGE SCALE GENOMIC DNA]</scope>
    <source>
        <strain evidence="3">DSM 21264</strain>
    </source>
</reference>
<dbReference type="Pfam" id="PF03992">
    <property type="entry name" value="ABM"/>
    <property type="match status" value="1"/>
</dbReference>
<dbReference type="EMBL" id="FQUH01000018">
    <property type="protein sequence ID" value="SHF83112.1"/>
    <property type="molecule type" value="Genomic_DNA"/>
</dbReference>
<sequence length="91" mass="10648">MSKIILKGFILVPESALEMVKNELGNHQRLTLEEPGCMTFSVTENLENPLRFDVYEEFTDKAAFEHHQKRVKASHWGQVTVNVERHYEIFD</sequence>
<dbReference type="RefSeq" id="WP_072961649.1">
    <property type="nucleotide sequence ID" value="NZ_FQUH01000018.1"/>
</dbReference>
<name>A0A1M5EVP4_VIBGA</name>
<proteinExistence type="predicted"/>
<organism evidence="2 3">
    <name type="scientific">Vibrio gazogenes DSM 21264 = NBRC 103151</name>
    <dbReference type="NCBI Taxonomy" id="1123492"/>
    <lineage>
        <taxon>Bacteria</taxon>
        <taxon>Pseudomonadati</taxon>
        <taxon>Pseudomonadota</taxon>
        <taxon>Gammaproteobacteria</taxon>
        <taxon>Vibrionales</taxon>
        <taxon>Vibrionaceae</taxon>
        <taxon>Vibrio</taxon>
    </lineage>
</organism>
<protein>
    <submittedName>
        <fullName evidence="2">Quinol monooxygenase YgiN</fullName>
    </submittedName>
</protein>
<dbReference type="PROSITE" id="PS51725">
    <property type="entry name" value="ABM"/>
    <property type="match status" value="1"/>
</dbReference>
<dbReference type="Proteomes" id="UP000184159">
    <property type="component" value="Unassembled WGS sequence"/>
</dbReference>
<keyword evidence="3" id="KW-1185">Reference proteome</keyword>
<accession>A0A1M5EVP4</accession>
<feature type="domain" description="ABM" evidence="1">
    <location>
        <begin position="4"/>
        <end position="91"/>
    </location>
</feature>
<evidence type="ECO:0000259" key="1">
    <source>
        <dbReference type="PROSITE" id="PS51725"/>
    </source>
</evidence>
<gene>
    <name evidence="2" type="ORF">SAMN02745781_03266</name>
</gene>
<dbReference type="GO" id="GO:0004497">
    <property type="term" value="F:monooxygenase activity"/>
    <property type="evidence" value="ECO:0007669"/>
    <property type="project" value="UniProtKB-KW"/>
</dbReference>
<dbReference type="Gene3D" id="3.30.70.100">
    <property type="match status" value="1"/>
</dbReference>
<keyword evidence="2" id="KW-0503">Monooxygenase</keyword>
<dbReference type="InterPro" id="IPR007138">
    <property type="entry name" value="ABM_dom"/>
</dbReference>
<dbReference type="AlphaFoldDB" id="A0A1M5EVP4"/>
<evidence type="ECO:0000313" key="2">
    <source>
        <dbReference type="EMBL" id="SHF83112.1"/>
    </source>
</evidence>
<keyword evidence="2" id="KW-0560">Oxidoreductase</keyword>
<dbReference type="SUPFAM" id="SSF54909">
    <property type="entry name" value="Dimeric alpha+beta barrel"/>
    <property type="match status" value="1"/>
</dbReference>
<evidence type="ECO:0000313" key="3">
    <source>
        <dbReference type="Proteomes" id="UP000184159"/>
    </source>
</evidence>
<dbReference type="InterPro" id="IPR011008">
    <property type="entry name" value="Dimeric_a/b-barrel"/>
</dbReference>